<keyword evidence="3" id="KW-0378">Hydrolase</keyword>
<dbReference type="Proteomes" id="UP000739538">
    <property type="component" value="Unassembled WGS sequence"/>
</dbReference>
<dbReference type="Gene3D" id="3.40.630.10">
    <property type="entry name" value="Zn peptidases"/>
    <property type="match status" value="1"/>
</dbReference>
<sequence length="178" mass="20729">IRAVLEFVSAHPNIFGAITFHTFSRVILRPFSSKPDDEMDTTDLWVYQAIGERGTELTKYPCCSVNHDFRYHPKQVIGGAFDDWAYEHLGVFAFTIELWDLATASGITEKAEKKKFIEWFRIHPVEDDYKILDFVNENAPKALVPWREFDHPQLGKIEIGGWDWMYSWRNPPHALLEA</sequence>
<accession>A0A956SIR6</accession>
<dbReference type="GO" id="GO:0008270">
    <property type="term" value="F:zinc ion binding"/>
    <property type="evidence" value="ECO:0007669"/>
    <property type="project" value="InterPro"/>
</dbReference>
<evidence type="ECO:0000313" key="3">
    <source>
        <dbReference type="EMBL" id="MCA9759893.1"/>
    </source>
</evidence>
<gene>
    <name evidence="3" type="ORF">KDA27_29115</name>
</gene>
<dbReference type="GO" id="GO:0006508">
    <property type="term" value="P:proteolysis"/>
    <property type="evidence" value="ECO:0007669"/>
    <property type="project" value="InterPro"/>
</dbReference>
<evidence type="ECO:0000256" key="1">
    <source>
        <dbReference type="PROSITE-ProRule" id="PRU01379"/>
    </source>
</evidence>
<feature type="domain" description="Peptidase M14" evidence="2">
    <location>
        <begin position="1"/>
        <end position="124"/>
    </location>
</feature>
<feature type="non-terminal residue" evidence="3">
    <location>
        <position position="178"/>
    </location>
</feature>
<evidence type="ECO:0000259" key="2">
    <source>
        <dbReference type="PROSITE" id="PS52035"/>
    </source>
</evidence>
<dbReference type="EMBL" id="JAGQHS010000596">
    <property type="protein sequence ID" value="MCA9759893.1"/>
    <property type="molecule type" value="Genomic_DNA"/>
</dbReference>
<name>A0A956SIR6_UNCEI</name>
<reference evidence="3" key="2">
    <citation type="journal article" date="2021" name="Microbiome">
        <title>Successional dynamics and alternative stable states in a saline activated sludge microbial community over 9 years.</title>
        <authorList>
            <person name="Wang Y."/>
            <person name="Ye J."/>
            <person name="Ju F."/>
            <person name="Liu L."/>
            <person name="Boyd J.A."/>
            <person name="Deng Y."/>
            <person name="Parks D.H."/>
            <person name="Jiang X."/>
            <person name="Yin X."/>
            <person name="Woodcroft B.J."/>
            <person name="Tyson G.W."/>
            <person name="Hugenholtz P."/>
            <person name="Polz M.F."/>
            <person name="Zhang T."/>
        </authorList>
    </citation>
    <scope>NUCLEOTIDE SEQUENCE</scope>
    <source>
        <strain evidence="3">HKST-UBA02</strain>
    </source>
</reference>
<feature type="active site" description="Proton donor/acceptor" evidence="1">
    <location>
        <position position="97"/>
    </location>
</feature>
<dbReference type="GO" id="GO:0004181">
    <property type="term" value="F:metallocarboxypeptidase activity"/>
    <property type="evidence" value="ECO:0007669"/>
    <property type="project" value="InterPro"/>
</dbReference>
<dbReference type="AlphaFoldDB" id="A0A956SIR6"/>
<comment type="similarity">
    <text evidence="1">Belongs to the peptidase M14 family.</text>
</comment>
<dbReference type="SUPFAM" id="SSF53187">
    <property type="entry name" value="Zn-dependent exopeptidases"/>
    <property type="match status" value="1"/>
</dbReference>
<organism evidence="3 4">
    <name type="scientific">Eiseniibacteriota bacterium</name>
    <dbReference type="NCBI Taxonomy" id="2212470"/>
    <lineage>
        <taxon>Bacteria</taxon>
        <taxon>Candidatus Eiseniibacteriota</taxon>
    </lineage>
</organism>
<dbReference type="PROSITE" id="PS52035">
    <property type="entry name" value="PEPTIDASE_M14"/>
    <property type="match status" value="1"/>
</dbReference>
<proteinExistence type="inferred from homology"/>
<keyword evidence="3" id="KW-0121">Carboxypeptidase</keyword>
<dbReference type="InterPro" id="IPR000834">
    <property type="entry name" value="Peptidase_M14"/>
</dbReference>
<reference evidence="3" key="1">
    <citation type="submission" date="2020-04" db="EMBL/GenBank/DDBJ databases">
        <authorList>
            <person name="Zhang T."/>
        </authorList>
    </citation>
    <scope>NUCLEOTIDE SEQUENCE</scope>
    <source>
        <strain evidence="3">HKST-UBA02</strain>
    </source>
</reference>
<evidence type="ECO:0000313" key="4">
    <source>
        <dbReference type="Proteomes" id="UP000739538"/>
    </source>
</evidence>
<feature type="non-terminal residue" evidence="3">
    <location>
        <position position="1"/>
    </location>
</feature>
<dbReference type="Pfam" id="PF00246">
    <property type="entry name" value="Peptidase_M14"/>
    <property type="match status" value="1"/>
</dbReference>
<keyword evidence="3" id="KW-0645">Protease</keyword>
<comment type="caution">
    <text evidence="3">The sequence shown here is derived from an EMBL/GenBank/DDBJ whole genome shotgun (WGS) entry which is preliminary data.</text>
</comment>
<protein>
    <submittedName>
        <fullName evidence="3">Carboxypeptidase</fullName>
    </submittedName>
</protein>